<evidence type="ECO:0000313" key="3">
    <source>
        <dbReference type="Proteomes" id="UP000829069"/>
    </source>
</evidence>
<name>A0ABY3W7P4_9MICC</name>
<evidence type="ECO:0000256" key="1">
    <source>
        <dbReference type="SAM" id="MobiDB-lite"/>
    </source>
</evidence>
<accession>A0ABY3W7P4</accession>
<evidence type="ECO:0000313" key="2">
    <source>
        <dbReference type="EMBL" id="UNK46359.1"/>
    </source>
</evidence>
<feature type="region of interest" description="Disordered" evidence="1">
    <location>
        <begin position="1"/>
        <end position="37"/>
    </location>
</feature>
<dbReference type="EMBL" id="CP093326">
    <property type="protein sequence ID" value="UNK46359.1"/>
    <property type="molecule type" value="Genomic_DNA"/>
</dbReference>
<reference evidence="2 3" key="1">
    <citation type="submission" date="2022-03" db="EMBL/GenBank/DDBJ databases">
        <title>Isotopic signatures of nitrous oxide derived from detoxification processes.</title>
        <authorList>
            <person name="Behrendt U."/>
            <person name="Buchen C."/>
            <person name="Well R."/>
            <person name="Ulrich A."/>
            <person name="Rohe L."/>
            <person name="Kolb S."/>
            <person name="Schloter M."/>
            <person name="Horn M.A."/>
            <person name="Augustin J."/>
        </authorList>
    </citation>
    <scope>NUCLEOTIDE SEQUENCE [LARGE SCALE GENOMIC DNA]</scope>
    <source>
        <strain evidence="2 3">S4-C24</strain>
    </source>
</reference>
<gene>
    <name evidence="2" type="ORF">MNQ99_03030</name>
</gene>
<dbReference type="Proteomes" id="UP000829069">
    <property type="component" value="Chromosome"/>
</dbReference>
<dbReference type="RefSeq" id="WP_164745411.1">
    <property type="nucleotide sequence ID" value="NZ_CP093326.1"/>
</dbReference>
<organism evidence="2 3">
    <name type="scientific">Arthrobacter sulfonylureivorans</name>
    <dbReference type="NCBI Taxonomy" id="2486855"/>
    <lineage>
        <taxon>Bacteria</taxon>
        <taxon>Bacillati</taxon>
        <taxon>Actinomycetota</taxon>
        <taxon>Actinomycetes</taxon>
        <taxon>Micrococcales</taxon>
        <taxon>Micrococcaceae</taxon>
        <taxon>Arthrobacter</taxon>
    </lineage>
</organism>
<feature type="compositionally biased region" description="Basic and acidic residues" evidence="1">
    <location>
        <begin position="18"/>
        <end position="30"/>
    </location>
</feature>
<protein>
    <submittedName>
        <fullName evidence="2">Uncharacterized protein</fullName>
    </submittedName>
</protein>
<keyword evidence="3" id="KW-1185">Reference proteome</keyword>
<sequence length="93" mass="10361">MRENQEQPVANPIGPMERMGRKPLHGEGHDIGMPNLAAAQIPGPGTAHVVFGEDRQLPDDAADPMERDGHIFPARRARRWIPWSRGTGRHRLA</sequence>
<proteinExistence type="predicted"/>